<organism evidence="2 3">
    <name type="scientific">Niabella soli DSM 19437</name>
    <dbReference type="NCBI Taxonomy" id="929713"/>
    <lineage>
        <taxon>Bacteria</taxon>
        <taxon>Pseudomonadati</taxon>
        <taxon>Bacteroidota</taxon>
        <taxon>Chitinophagia</taxon>
        <taxon>Chitinophagales</taxon>
        <taxon>Chitinophagaceae</taxon>
        <taxon>Niabella</taxon>
    </lineage>
</organism>
<dbReference type="EMBL" id="CP007035">
    <property type="protein sequence ID" value="AHF17186.1"/>
    <property type="molecule type" value="Genomic_DNA"/>
</dbReference>
<evidence type="ECO:0000313" key="2">
    <source>
        <dbReference type="EMBL" id="AHF17186.1"/>
    </source>
</evidence>
<dbReference type="OrthoDB" id="678433at2"/>
<dbReference type="KEGG" id="nso:NIASO_03290"/>
<name>W0F768_9BACT</name>
<reference evidence="2 3" key="1">
    <citation type="submission" date="2013-12" db="EMBL/GenBank/DDBJ databases">
        <authorList>
            <consortium name="DOE Joint Genome Institute"/>
            <person name="Eisen J."/>
            <person name="Huntemann M."/>
            <person name="Han J."/>
            <person name="Chen A."/>
            <person name="Kyrpides N."/>
            <person name="Mavromatis K."/>
            <person name="Markowitz V."/>
            <person name="Palaniappan K."/>
            <person name="Ivanova N."/>
            <person name="Schaumberg A."/>
            <person name="Pati A."/>
            <person name="Liolios K."/>
            <person name="Nordberg H.P."/>
            <person name="Cantor M.N."/>
            <person name="Hua S.X."/>
            <person name="Woyke T."/>
        </authorList>
    </citation>
    <scope>NUCLEOTIDE SEQUENCE [LARGE SCALE GENOMIC DNA]</scope>
    <source>
        <strain evidence="3">DSM 19437</strain>
    </source>
</reference>
<sequence>MKDKKETETEPIKPDAETLHTTDPQEKMKGPVSTPTRNLEKLFDVSESEEQAKKKKDAEK</sequence>
<feature type="compositionally biased region" description="Basic and acidic residues" evidence="1">
    <location>
        <begin position="38"/>
        <end position="60"/>
    </location>
</feature>
<protein>
    <submittedName>
        <fullName evidence="2">Uncharacterized protein</fullName>
    </submittedName>
</protein>
<feature type="region of interest" description="Disordered" evidence="1">
    <location>
        <begin position="1"/>
        <end position="60"/>
    </location>
</feature>
<proteinExistence type="predicted"/>
<dbReference type="AlphaFoldDB" id="W0F768"/>
<evidence type="ECO:0000256" key="1">
    <source>
        <dbReference type="SAM" id="MobiDB-lite"/>
    </source>
</evidence>
<accession>W0F768</accession>
<evidence type="ECO:0000313" key="3">
    <source>
        <dbReference type="Proteomes" id="UP000003586"/>
    </source>
</evidence>
<dbReference type="Proteomes" id="UP000003586">
    <property type="component" value="Chromosome"/>
</dbReference>
<keyword evidence="3" id="KW-1185">Reference proteome</keyword>
<feature type="compositionally biased region" description="Basic and acidic residues" evidence="1">
    <location>
        <begin position="1"/>
        <end position="29"/>
    </location>
</feature>
<gene>
    <name evidence="2" type="ORF">NIASO_03290</name>
</gene>
<dbReference type="HOGENOM" id="CLU_2936908_0_0_10"/>
<dbReference type="RefSeq" id="WP_008583612.1">
    <property type="nucleotide sequence ID" value="NZ_CP007035.1"/>
</dbReference>
<dbReference type="STRING" id="929713.NIASO_03290"/>